<dbReference type="AlphaFoldDB" id="A0A0C1DM82"/>
<dbReference type="EMBL" id="JSYN01000006">
    <property type="protein sequence ID" value="KIA95110.1"/>
    <property type="molecule type" value="Genomic_DNA"/>
</dbReference>
<dbReference type="Proteomes" id="UP000031246">
    <property type="component" value="Unassembled WGS sequence"/>
</dbReference>
<accession>A0A0C1DM82</accession>
<evidence type="ECO:0000313" key="2">
    <source>
        <dbReference type="EMBL" id="KIA95110.1"/>
    </source>
</evidence>
<keyword evidence="3" id="KW-1185">Reference proteome</keyword>
<dbReference type="OrthoDB" id="783678at2"/>
<evidence type="ECO:0000259" key="1">
    <source>
        <dbReference type="Pfam" id="PF13524"/>
    </source>
</evidence>
<proteinExistence type="predicted"/>
<sequence length="380" mass="44688">MKIFLSFFQSKTQHPIPAYGFWEYYIKNGITEAGCQYIECSDVDWAQGLVQQSDQEFQDWKSFTWSRVLKQVKEQGADLFLSYLYPQQIDESSIRELKKMGVFCVNFFCDHVRLYRSVPKAFHVFNLNWVPEYKAIKFYQKARLNYLNLPMPMWVEPKYRSFNKTENNQISFIGSKDIQRHLLFDSLIKHNPERIINIYGSDWLNKDRLSSIPASSARQKILNQLDFIRQNGFYAYTNKIRSRSYKAPSTSALDRLFKGKPDFENYIKITKESNIIIGVNRYPSFNYPPQKPNTYSRLRDIEAPMLGACYLTEWTEGIDELYETGKEIVTYTSAQELDEQCSRLLADKKMRMQLREAGQKRALSDHSISASIQKIIEHLT</sequence>
<organism evidence="2 3">
    <name type="scientific">Pedobacter kyungheensis</name>
    <dbReference type="NCBI Taxonomy" id="1069985"/>
    <lineage>
        <taxon>Bacteria</taxon>
        <taxon>Pseudomonadati</taxon>
        <taxon>Bacteroidota</taxon>
        <taxon>Sphingobacteriia</taxon>
        <taxon>Sphingobacteriales</taxon>
        <taxon>Sphingobacteriaceae</taxon>
        <taxon>Pedobacter</taxon>
    </lineage>
</organism>
<dbReference type="Pfam" id="PF13524">
    <property type="entry name" value="Glyco_trans_1_2"/>
    <property type="match status" value="1"/>
</dbReference>
<name>A0A0C1DM82_9SPHI</name>
<evidence type="ECO:0000313" key="3">
    <source>
        <dbReference type="Proteomes" id="UP000031246"/>
    </source>
</evidence>
<dbReference type="InterPro" id="IPR055259">
    <property type="entry name" value="YkvP/CgeB_Glyco_trans-like"/>
</dbReference>
<protein>
    <recommendedName>
        <fullName evidence="1">Spore protein YkvP/CgeB glycosyl transferase-like domain-containing protein</fullName>
    </recommendedName>
</protein>
<reference evidence="2 3" key="1">
    <citation type="submission" date="2014-10" db="EMBL/GenBank/DDBJ databases">
        <title>Pedobacter Kyungheensis.</title>
        <authorList>
            <person name="Anderson B.M."/>
            <person name="Newman J.D."/>
        </authorList>
    </citation>
    <scope>NUCLEOTIDE SEQUENCE [LARGE SCALE GENOMIC DNA]</scope>
    <source>
        <strain evidence="2 3">KACC 16221</strain>
    </source>
</reference>
<gene>
    <name evidence="2" type="ORF">OC25_07160</name>
</gene>
<feature type="domain" description="Spore protein YkvP/CgeB glycosyl transferase-like" evidence="1">
    <location>
        <begin position="256"/>
        <end position="376"/>
    </location>
</feature>
<comment type="caution">
    <text evidence="2">The sequence shown here is derived from an EMBL/GenBank/DDBJ whole genome shotgun (WGS) entry which is preliminary data.</text>
</comment>
<dbReference type="RefSeq" id="WP_039473507.1">
    <property type="nucleotide sequence ID" value="NZ_JSYN01000006.1"/>
</dbReference>